<gene>
    <name evidence="1" type="ORF">GCM10023186_43220</name>
</gene>
<protein>
    <recommendedName>
        <fullName evidence="3">DUF3108 domain-containing protein</fullName>
    </recommendedName>
</protein>
<comment type="caution">
    <text evidence="1">The sequence shown here is derived from an EMBL/GenBank/DDBJ whole genome shotgun (WGS) entry which is preliminary data.</text>
</comment>
<evidence type="ECO:0000313" key="1">
    <source>
        <dbReference type="EMBL" id="GAA4392559.1"/>
    </source>
</evidence>
<keyword evidence="2" id="KW-1185">Reference proteome</keyword>
<organism evidence="1 2">
    <name type="scientific">Hymenobacter koreensis</name>
    <dbReference type="NCBI Taxonomy" id="1084523"/>
    <lineage>
        <taxon>Bacteria</taxon>
        <taxon>Pseudomonadati</taxon>
        <taxon>Bacteroidota</taxon>
        <taxon>Cytophagia</taxon>
        <taxon>Cytophagales</taxon>
        <taxon>Hymenobacteraceae</taxon>
        <taxon>Hymenobacter</taxon>
    </lineage>
</organism>
<proteinExistence type="predicted"/>
<evidence type="ECO:0000313" key="2">
    <source>
        <dbReference type="Proteomes" id="UP001500454"/>
    </source>
</evidence>
<accession>A0ABP8JL98</accession>
<evidence type="ECO:0008006" key="3">
    <source>
        <dbReference type="Google" id="ProtNLM"/>
    </source>
</evidence>
<sequence length="218" mass="24518">MQCGRENPEPALVPLPAGLKAYAHFLPGTHWVYRDSASGRLDSVWVVSARTYIDEDKERNRWISKTEQLVVRTASSRESAQRVYRSGNGCPTNPDSSSFNRTLNDVRPCWWVERGVVVSGDQDGASSLLLPYVLRVEQRELVGGDFAVISAYRHRAPQRLLGGRVFSQVVELSTAVDLSESGNPARYWWAKGLGIVQWRVHRPGGTQTRTLVRERIVQ</sequence>
<name>A0ABP8JL98_9BACT</name>
<reference evidence="2" key="1">
    <citation type="journal article" date="2019" name="Int. J. Syst. Evol. Microbiol.">
        <title>The Global Catalogue of Microorganisms (GCM) 10K type strain sequencing project: providing services to taxonomists for standard genome sequencing and annotation.</title>
        <authorList>
            <consortium name="The Broad Institute Genomics Platform"/>
            <consortium name="The Broad Institute Genome Sequencing Center for Infectious Disease"/>
            <person name="Wu L."/>
            <person name="Ma J."/>
        </authorList>
    </citation>
    <scope>NUCLEOTIDE SEQUENCE [LARGE SCALE GENOMIC DNA]</scope>
    <source>
        <strain evidence="2">JCM 17924</strain>
    </source>
</reference>
<dbReference type="EMBL" id="BAABHA010000015">
    <property type="protein sequence ID" value="GAA4392559.1"/>
    <property type="molecule type" value="Genomic_DNA"/>
</dbReference>
<dbReference type="Proteomes" id="UP001500454">
    <property type="component" value="Unassembled WGS sequence"/>
</dbReference>